<dbReference type="GO" id="GO:0016987">
    <property type="term" value="F:sigma factor activity"/>
    <property type="evidence" value="ECO:0007669"/>
    <property type="project" value="UniProtKB-KW"/>
</dbReference>
<dbReference type="GO" id="GO:0006352">
    <property type="term" value="P:DNA-templated transcription initiation"/>
    <property type="evidence" value="ECO:0007669"/>
    <property type="project" value="InterPro"/>
</dbReference>
<dbReference type="Gene3D" id="1.10.10.10">
    <property type="entry name" value="Winged helix-like DNA-binding domain superfamily/Winged helix DNA-binding domain"/>
    <property type="match status" value="1"/>
</dbReference>
<evidence type="ECO:0000256" key="4">
    <source>
        <dbReference type="ARBA" id="ARBA00023125"/>
    </source>
</evidence>
<feature type="domain" description="RNA polymerase sigma factor 70 region 4 type 2" evidence="7">
    <location>
        <begin position="119"/>
        <end position="169"/>
    </location>
</feature>
<dbReference type="NCBIfam" id="TIGR02937">
    <property type="entry name" value="sigma70-ECF"/>
    <property type="match status" value="1"/>
</dbReference>
<keyword evidence="5" id="KW-0804">Transcription</keyword>
<accession>A0A5M9I0B7</accession>
<dbReference type="Proteomes" id="UP000322025">
    <property type="component" value="Unassembled WGS sequence"/>
</dbReference>
<dbReference type="PANTHER" id="PTHR43133:SF8">
    <property type="entry name" value="RNA POLYMERASE SIGMA FACTOR HI_1459-RELATED"/>
    <property type="match status" value="1"/>
</dbReference>
<dbReference type="AlphaFoldDB" id="A0A5M9I0B7"/>
<dbReference type="InterPro" id="IPR039425">
    <property type="entry name" value="RNA_pol_sigma-70-like"/>
</dbReference>
<organism evidence="8 9">
    <name type="scientific">Mediterraneibacter catenae</name>
    <dbReference type="NCBI Taxonomy" id="2594882"/>
    <lineage>
        <taxon>Bacteria</taxon>
        <taxon>Bacillati</taxon>
        <taxon>Bacillota</taxon>
        <taxon>Clostridia</taxon>
        <taxon>Lachnospirales</taxon>
        <taxon>Lachnospiraceae</taxon>
        <taxon>Mediterraneibacter</taxon>
    </lineage>
</organism>
<dbReference type="InterPro" id="IPR013324">
    <property type="entry name" value="RNA_pol_sigma_r3/r4-like"/>
</dbReference>
<protein>
    <submittedName>
        <fullName evidence="8">Sigma-70 family RNA polymerase sigma factor</fullName>
    </submittedName>
</protein>
<dbReference type="InterPro" id="IPR013325">
    <property type="entry name" value="RNA_pol_sigma_r2"/>
</dbReference>
<proteinExistence type="inferred from homology"/>
<dbReference type="InterPro" id="IPR036388">
    <property type="entry name" value="WH-like_DNA-bd_sf"/>
</dbReference>
<evidence type="ECO:0000256" key="5">
    <source>
        <dbReference type="ARBA" id="ARBA00023163"/>
    </source>
</evidence>
<gene>
    <name evidence="8" type="ORF">FNY66_03120</name>
</gene>
<feature type="domain" description="RNA polymerase sigma-70 region 2" evidence="6">
    <location>
        <begin position="31"/>
        <end position="92"/>
    </location>
</feature>
<dbReference type="RefSeq" id="WP_150310257.1">
    <property type="nucleotide sequence ID" value="NZ_VMSO01000002.1"/>
</dbReference>
<keyword evidence="9" id="KW-1185">Reference proteome</keyword>
<dbReference type="GO" id="GO:0003677">
    <property type="term" value="F:DNA binding"/>
    <property type="evidence" value="ECO:0007669"/>
    <property type="project" value="UniProtKB-KW"/>
</dbReference>
<evidence type="ECO:0000256" key="1">
    <source>
        <dbReference type="ARBA" id="ARBA00010641"/>
    </source>
</evidence>
<keyword evidence="2" id="KW-0805">Transcription regulation</keyword>
<sequence>MTDKEIDLIRRLKTGDESALEEIIKVFNQYVASIVSKILYGYTDGIDIQGIINYVFFQLWQNSDRLDASIGSGLKSYLGTIARNAAINEKRKIRQLYPLEEHIIGEMPDAYDQVELRKILSDALKKLTPEEQLILIAFYFQGKSIKTIAAEQQKKESTVKSTLKRSRDKFRNILVKGGFVYET</sequence>
<dbReference type="PANTHER" id="PTHR43133">
    <property type="entry name" value="RNA POLYMERASE ECF-TYPE SIGMA FACTO"/>
    <property type="match status" value="1"/>
</dbReference>
<dbReference type="InterPro" id="IPR007627">
    <property type="entry name" value="RNA_pol_sigma70_r2"/>
</dbReference>
<name>A0A5M9I0B7_9FIRM</name>
<evidence type="ECO:0000313" key="8">
    <source>
        <dbReference type="EMBL" id="KAA8502634.1"/>
    </source>
</evidence>
<evidence type="ECO:0000259" key="7">
    <source>
        <dbReference type="Pfam" id="PF08281"/>
    </source>
</evidence>
<reference evidence="8" key="1">
    <citation type="submission" date="2019-07" db="EMBL/GenBank/DDBJ databases">
        <authorList>
            <person name="Wongkuna S."/>
            <person name="Scaria J."/>
        </authorList>
    </citation>
    <scope>NUCLEOTIDE SEQUENCE [LARGE SCALE GENOMIC DNA]</scope>
    <source>
        <strain evidence="8">SW178</strain>
    </source>
</reference>
<dbReference type="EMBL" id="VMSO01000002">
    <property type="protein sequence ID" value="KAA8502634.1"/>
    <property type="molecule type" value="Genomic_DNA"/>
</dbReference>
<dbReference type="Gene3D" id="1.10.1740.10">
    <property type="match status" value="1"/>
</dbReference>
<dbReference type="InterPro" id="IPR013249">
    <property type="entry name" value="RNA_pol_sigma70_r4_t2"/>
</dbReference>
<dbReference type="Pfam" id="PF08281">
    <property type="entry name" value="Sigma70_r4_2"/>
    <property type="match status" value="1"/>
</dbReference>
<evidence type="ECO:0000313" key="9">
    <source>
        <dbReference type="Proteomes" id="UP000322025"/>
    </source>
</evidence>
<evidence type="ECO:0000256" key="2">
    <source>
        <dbReference type="ARBA" id="ARBA00023015"/>
    </source>
</evidence>
<dbReference type="CDD" id="cd06171">
    <property type="entry name" value="Sigma70_r4"/>
    <property type="match status" value="1"/>
</dbReference>
<dbReference type="SUPFAM" id="SSF88659">
    <property type="entry name" value="Sigma3 and sigma4 domains of RNA polymerase sigma factors"/>
    <property type="match status" value="1"/>
</dbReference>
<keyword evidence="4" id="KW-0238">DNA-binding</keyword>
<dbReference type="InterPro" id="IPR014284">
    <property type="entry name" value="RNA_pol_sigma-70_dom"/>
</dbReference>
<evidence type="ECO:0000256" key="3">
    <source>
        <dbReference type="ARBA" id="ARBA00023082"/>
    </source>
</evidence>
<comment type="caution">
    <text evidence="8">The sequence shown here is derived from an EMBL/GenBank/DDBJ whole genome shotgun (WGS) entry which is preliminary data.</text>
</comment>
<evidence type="ECO:0000259" key="6">
    <source>
        <dbReference type="Pfam" id="PF04542"/>
    </source>
</evidence>
<keyword evidence="3" id="KW-0731">Sigma factor</keyword>
<dbReference type="OrthoDB" id="1706725at2"/>
<dbReference type="SUPFAM" id="SSF88946">
    <property type="entry name" value="Sigma2 domain of RNA polymerase sigma factors"/>
    <property type="match status" value="1"/>
</dbReference>
<dbReference type="Pfam" id="PF04542">
    <property type="entry name" value="Sigma70_r2"/>
    <property type="match status" value="1"/>
</dbReference>
<comment type="similarity">
    <text evidence="1">Belongs to the sigma-70 factor family. ECF subfamily.</text>
</comment>